<comment type="caution">
    <text evidence="1">The sequence shown here is derived from an EMBL/GenBank/DDBJ whole genome shotgun (WGS) entry which is preliminary data.</text>
</comment>
<reference evidence="1 2" key="1">
    <citation type="journal article" date="2019" name="Commun. Biol.">
        <title>The bagworm genome reveals a unique fibroin gene that provides high tensile strength.</title>
        <authorList>
            <person name="Kono N."/>
            <person name="Nakamura H."/>
            <person name="Ohtoshi R."/>
            <person name="Tomita M."/>
            <person name="Numata K."/>
            <person name="Arakawa K."/>
        </authorList>
    </citation>
    <scope>NUCLEOTIDE SEQUENCE [LARGE SCALE GENOMIC DNA]</scope>
</reference>
<gene>
    <name evidence="1" type="ORF">EVAR_29854_1</name>
</gene>
<organism evidence="1 2">
    <name type="scientific">Eumeta variegata</name>
    <name type="common">Bagworm moth</name>
    <name type="synonym">Eumeta japonica</name>
    <dbReference type="NCBI Taxonomy" id="151549"/>
    <lineage>
        <taxon>Eukaryota</taxon>
        <taxon>Metazoa</taxon>
        <taxon>Ecdysozoa</taxon>
        <taxon>Arthropoda</taxon>
        <taxon>Hexapoda</taxon>
        <taxon>Insecta</taxon>
        <taxon>Pterygota</taxon>
        <taxon>Neoptera</taxon>
        <taxon>Endopterygota</taxon>
        <taxon>Lepidoptera</taxon>
        <taxon>Glossata</taxon>
        <taxon>Ditrysia</taxon>
        <taxon>Tineoidea</taxon>
        <taxon>Psychidae</taxon>
        <taxon>Oiketicinae</taxon>
        <taxon>Eumeta</taxon>
    </lineage>
</organism>
<protein>
    <submittedName>
        <fullName evidence="1">Uncharacterized protein</fullName>
    </submittedName>
</protein>
<dbReference type="Proteomes" id="UP000299102">
    <property type="component" value="Unassembled WGS sequence"/>
</dbReference>
<dbReference type="EMBL" id="BGZK01000414">
    <property type="protein sequence ID" value="GBP42256.1"/>
    <property type="molecule type" value="Genomic_DNA"/>
</dbReference>
<name>A0A4C1VSY4_EUMVA</name>
<keyword evidence="2" id="KW-1185">Reference proteome</keyword>
<dbReference type="AlphaFoldDB" id="A0A4C1VSY4"/>
<evidence type="ECO:0000313" key="1">
    <source>
        <dbReference type="EMBL" id="GBP42256.1"/>
    </source>
</evidence>
<evidence type="ECO:0000313" key="2">
    <source>
        <dbReference type="Proteomes" id="UP000299102"/>
    </source>
</evidence>
<sequence length="132" mass="15236">MPLYEMSYSLPRRRRRTDDSSVIASGRWIVTVNPAFVICNRAVHSICVTAGKSLHHFARPINTTEFLSVDQIMGYLIELIDAHEWSREGASRVPPISGARDDRRHYKMLIGITASSLRRKRRVRADRRMMKP</sequence>
<proteinExistence type="predicted"/>
<accession>A0A4C1VSY4</accession>